<keyword evidence="1" id="KW-0732">Signal</keyword>
<protein>
    <recommendedName>
        <fullName evidence="4">Chitin-binding type-2 domain-containing protein</fullName>
    </recommendedName>
</protein>
<dbReference type="Proteomes" id="UP000192578">
    <property type="component" value="Unassembled WGS sequence"/>
</dbReference>
<comment type="caution">
    <text evidence="2">The sequence shown here is derived from an EMBL/GenBank/DDBJ whole genome shotgun (WGS) entry which is preliminary data.</text>
</comment>
<accession>A0A1W0WJ05</accession>
<proteinExistence type="predicted"/>
<reference evidence="3" key="1">
    <citation type="submission" date="2017-01" db="EMBL/GenBank/DDBJ databases">
        <title>Comparative genomics of anhydrobiosis in the tardigrade Hypsibius dujardini.</title>
        <authorList>
            <person name="Yoshida Y."/>
            <person name="Koutsovoulos G."/>
            <person name="Laetsch D."/>
            <person name="Stevens L."/>
            <person name="Kumar S."/>
            <person name="Horikawa D."/>
            <person name="Ishino K."/>
            <person name="Komine S."/>
            <person name="Tomita M."/>
            <person name="Blaxter M."/>
            <person name="Arakawa K."/>
        </authorList>
    </citation>
    <scope>NUCLEOTIDE SEQUENCE [LARGE SCALE GENOMIC DNA]</scope>
    <source>
        <strain evidence="3">Z151</strain>
    </source>
</reference>
<evidence type="ECO:0000313" key="3">
    <source>
        <dbReference type="Proteomes" id="UP000192578"/>
    </source>
</evidence>
<sequence length="92" mass="9927">MTSSQHSSSMTILAACFIVMVCATSAQQYYSCNGVLYTFPHSACRYDNNNNNNNGNLPVYYSCNGLLYTFPFAGCTYGAVASQARGGLDLLP</sequence>
<keyword evidence="3" id="KW-1185">Reference proteome</keyword>
<evidence type="ECO:0008006" key="4">
    <source>
        <dbReference type="Google" id="ProtNLM"/>
    </source>
</evidence>
<name>A0A1W0WJ05_HYPEX</name>
<dbReference type="EMBL" id="MTYJ01000093">
    <property type="protein sequence ID" value="OQV15176.1"/>
    <property type="molecule type" value="Genomic_DNA"/>
</dbReference>
<dbReference type="AlphaFoldDB" id="A0A1W0WJ05"/>
<gene>
    <name evidence="2" type="ORF">BV898_10691</name>
</gene>
<evidence type="ECO:0000256" key="1">
    <source>
        <dbReference type="SAM" id="SignalP"/>
    </source>
</evidence>
<organism evidence="2 3">
    <name type="scientific">Hypsibius exemplaris</name>
    <name type="common">Freshwater tardigrade</name>
    <dbReference type="NCBI Taxonomy" id="2072580"/>
    <lineage>
        <taxon>Eukaryota</taxon>
        <taxon>Metazoa</taxon>
        <taxon>Ecdysozoa</taxon>
        <taxon>Tardigrada</taxon>
        <taxon>Eutardigrada</taxon>
        <taxon>Parachela</taxon>
        <taxon>Hypsibioidea</taxon>
        <taxon>Hypsibiidae</taxon>
        <taxon>Hypsibius</taxon>
    </lineage>
</organism>
<feature type="chain" id="PRO_5012009100" description="Chitin-binding type-2 domain-containing protein" evidence="1">
    <location>
        <begin position="27"/>
        <end position="92"/>
    </location>
</feature>
<feature type="signal peptide" evidence="1">
    <location>
        <begin position="1"/>
        <end position="26"/>
    </location>
</feature>
<evidence type="ECO:0000313" key="2">
    <source>
        <dbReference type="EMBL" id="OQV15176.1"/>
    </source>
</evidence>